<accession>A0A920CVG1</accession>
<comment type="caution">
    <text evidence="2">The sequence shown here is derived from an EMBL/GenBank/DDBJ whole genome shotgun (WGS) entry which is preliminary data.</text>
</comment>
<keyword evidence="1" id="KW-0472">Membrane</keyword>
<gene>
    <name evidence="2" type="ORF">J34TS1_61640</name>
</gene>
<organism evidence="2 3">
    <name type="scientific">Paenibacillus azoreducens</name>
    <dbReference type="NCBI Taxonomy" id="116718"/>
    <lineage>
        <taxon>Bacteria</taxon>
        <taxon>Bacillati</taxon>
        <taxon>Bacillota</taxon>
        <taxon>Bacilli</taxon>
        <taxon>Bacillales</taxon>
        <taxon>Paenibacillaceae</taxon>
        <taxon>Paenibacillus</taxon>
    </lineage>
</organism>
<evidence type="ECO:0000313" key="2">
    <source>
        <dbReference type="EMBL" id="GIO51399.1"/>
    </source>
</evidence>
<dbReference type="EMBL" id="BORT01000052">
    <property type="protein sequence ID" value="GIO51399.1"/>
    <property type="molecule type" value="Genomic_DNA"/>
</dbReference>
<protein>
    <submittedName>
        <fullName evidence="2">Uncharacterized protein</fullName>
    </submittedName>
</protein>
<name>A0A920CVG1_9BACL</name>
<reference evidence="2 3" key="1">
    <citation type="submission" date="2021-03" db="EMBL/GenBank/DDBJ databases">
        <title>Antimicrobial resistance genes in bacteria isolated from Japanese honey, and their potential for conferring macrolide and lincosamide resistance in the American foulbrood pathogen Paenibacillus larvae.</title>
        <authorList>
            <person name="Okamoto M."/>
            <person name="Kumagai M."/>
            <person name="Kanamori H."/>
            <person name="Takamatsu D."/>
        </authorList>
    </citation>
    <scope>NUCLEOTIDE SEQUENCE [LARGE SCALE GENOMIC DNA]</scope>
    <source>
        <strain evidence="2 3">J34TS1</strain>
    </source>
</reference>
<keyword evidence="1" id="KW-1133">Transmembrane helix</keyword>
<feature type="transmembrane region" description="Helical" evidence="1">
    <location>
        <begin position="6"/>
        <end position="25"/>
    </location>
</feature>
<evidence type="ECO:0000313" key="3">
    <source>
        <dbReference type="Proteomes" id="UP000682811"/>
    </source>
</evidence>
<evidence type="ECO:0000256" key="1">
    <source>
        <dbReference type="SAM" id="Phobius"/>
    </source>
</evidence>
<proteinExistence type="predicted"/>
<dbReference type="AlphaFoldDB" id="A0A920CVG1"/>
<sequence>METITFILSLVLGLFFGIFVVKLGIDNSQSNKYTKEILEELREIKELLRERPPLDL</sequence>
<keyword evidence="3" id="KW-1185">Reference proteome</keyword>
<dbReference type="Proteomes" id="UP000682811">
    <property type="component" value="Unassembled WGS sequence"/>
</dbReference>
<keyword evidence="1" id="KW-0812">Transmembrane</keyword>